<protein>
    <recommendedName>
        <fullName evidence="3">histidine kinase</fullName>
        <ecNumber evidence="3">2.7.13.3</ecNumber>
    </recommendedName>
</protein>
<name>A0ABT0M679_9BACL</name>
<dbReference type="PANTHER" id="PTHR45453:SF1">
    <property type="entry name" value="PHOSPHATE REGULON SENSOR PROTEIN PHOR"/>
    <property type="match status" value="1"/>
</dbReference>
<evidence type="ECO:0000256" key="2">
    <source>
        <dbReference type="ARBA" id="ARBA00004370"/>
    </source>
</evidence>
<organism evidence="12 13">
    <name type="scientific">Sporolactobacillus mangiferae</name>
    <dbReference type="NCBI Taxonomy" id="2940498"/>
    <lineage>
        <taxon>Bacteria</taxon>
        <taxon>Bacillati</taxon>
        <taxon>Bacillota</taxon>
        <taxon>Bacilli</taxon>
        <taxon>Bacillales</taxon>
        <taxon>Sporolactobacillaceae</taxon>
        <taxon>Sporolactobacillus</taxon>
    </lineage>
</organism>
<dbReference type="InterPro" id="IPR036097">
    <property type="entry name" value="HisK_dim/P_sf"/>
</dbReference>
<comment type="caution">
    <text evidence="12">The sequence shown here is derived from an EMBL/GenBank/DDBJ whole genome shotgun (WGS) entry which is preliminary data.</text>
</comment>
<feature type="transmembrane region" description="Helical" evidence="10">
    <location>
        <begin position="12"/>
        <end position="32"/>
    </location>
</feature>
<keyword evidence="6" id="KW-0547">Nucleotide-binding</keyword>
<evidence type="ECO:0000256" key="1">
    <source>
        <dbReference type="ARBA" id="ARBA00000085"/>
    </source>
</evidence>
<evidence type="ECO:0000256" key="7">
    <source>
        <dbReference type="ARBA" id="ARBA00022777"/>
    </source>
</evidence>
<dbReference type="EMBL" id="JAMAST010000001">
    <property type="protein sequence ID" value="MCL1630366.1"/>
    <property type="molecule type" value="Genomic_DNA"/>
</dbReference>
<dbReference type="Gene3D" id="1.10.287.130">
    <property type="match status" value="1"/>
</dbReference>
<dbReference type="Pfam" id="PF02518">
    <property type="entry name" value="HATPase_c"/>
    <property type="match status" value="1"/>
</dbReference>
<evidence type="ECO:0000256" key="6">
    <source>
        <dbReference type="ARBA" id="ARBA00022741"/>
    </source>
</evidence>
<sequence length="421" mass="48222">MFKKLQRKLTLTYSLWFFLTLATLFIILFFVFKNMIYQSVSWQVEDIARDQAIEFAHEHHLEGGHLRRSLYLSAYLSKSGKDIVYRGSMPDQLRNDLTTHIANEKTSGLIRVHESDGKPNLLIYAIAPVTENGRTNGFIAIAKGILGPHELIERWFWLLFLLSLLTGFLALLVAHFLARRAVLPMKRNYEKQKAFVADASHEMRTPLSVFSAGLEYIEAEDNRSLSDSSKETIADLKDEIRDMNTLISHLLTLAAADQELTQKRADFRLNQWLEPIVTYYAHRGQLEKKSFNSHWPHQPLNIHANPIEIKQLLMIFLDNAFNYTKQGDHISLQIESVAKDADLLFIIKDTGIGIPETEQQHIFERFYRVEKERARKNGGSGLGLSIAQKIIESYHGSISLDSGFHSGSVFKVVLPILKKRE</sequence>
<keyword evidence="13" id="KW-1185">Reference proteome</keyword>
<evidence type="ECO:0000256" key="9">
    <source>
        <dbReference type="ARBA" id="ARBA00023012"/>
    </source>
</evidence>
<dbReference type="PRINTS" id="PR00344">
    <property type="entry name" value="BCTRLSENSOR"/>
</dbReference>
<comment type="catalytic activity">
    <reaction evidence="1">
        <text>ATP + protein L-histidine = ADP + protein N-phospho-L-histidine.</text>
        <dbReference type="EC" id="2.7.13.3"/>
    </reaction>
</comment>
<dbReference type="Proteomes" id="UP001203004">
    <property type="component" value="Unassembled WGS sequence"/>
</dbReference>
<dbReference type="PROSITE" id="PS50109">
    <property type="entry name" value="HIS_KIN"/>
    <property type="match status" value="1"/>
</dbReference>
<dbReference type="SUPFAM" id="SSF47384">
    <property type="entry name" value="Homodimeric domain of signal transducing histidine kinase"/>
    <property type="match status" value="1"/>
</dbReference>
<dbReference type="PANTHER" id="PTHR45453">
    <property type="entry name" value="PHOSPHATE REGULON SENSOR PROTEIN PHOR"/>
    <property type="match status" value="1"/>
</dbReference>
<keyword evidence="5" id="KW-0808">Transferase</keyword>
<keyword evidence="10" id="KW-0472">Membrane</keyword>
<dbReference type="GO" id="GO:0016301">
    <property type="term" value="F:kinase activity"/>
    <property type="evidence" value="ECO:0007669"/>
    <property type="project" value="UniProtKB-KW"/>
</dbReference>
<evidence type="ECO:0000256" key="3">
    <source>
        <dbReference type="ARBA" id="ARBA00012438"/>
    </source>
</evidence>
<gene>
    <name evidence="12" type="ORF">M3N64_00145</name>
</gene>
<keyword evidence="9" id="KW-0902">Two-component regulatory system</keyword>
<dbReference type="InterPro" id="IPR050351">
    <property type="entry name" value="BphY/WalK/GraS-like"/>
</dbReference>
<dbReference type="InterPro" id="IPR004358">
    <property type="entry name" value="Sig_transdc_His_kin-like_C"/>
</dbReference>
<dbReference type="InterPro" id="IPR003661">
    <property type="entry name" value="HisK_dim/P_dom"/>
</dbReference>
<evidence type="ECO:0000256" key="5">
    <source>
        <dbReference type="ARBA" id="ARBA00022679"/>
    </source>
</evidence>
<dbReference type="RefSeq" id="WP_249094402.1">
    <property type="nucleotide sequence ID" value="NZ_JAMAST010000001.1"/>
</dbReference>
<keyword evidence="4" id="KW-0597">Phosphoprotein</keyword>
<keyword evidence="8" id="KW-0067">ATP-binding</keyword>
<dbReference type="InterPro" id="IPR003594">
    <property type="entry name" value="HATPase_dom"/>
</dbReference>
<reference evidence="12 13" key="1">
    <citation type="submission" date="2022-05" db="EMBL/GenBank/DDBJ databases">
        <title>Sporolactobacillus sp nov CPB3-1, isolated from tree bark (Mangifera indica L.).</title>
        <authorList>
            <person name="Phuengjayaem S."/>
            <person name="Tanasupawat S."/>
        </authorList>
    </citation>
    <scope>NUCLEOTIDE SEQUENCE [LARGE SCALE GENOMIC DNA]</scope>
    <source>
        <strain evidence="12 13">CPB3-1</strain>
    </source>
</reference>
<accession>A0ABT0M679</accession>
<evidence type="ECO:0000256" key="4">
    <source>
        <dbReference type="ARBA" id="ARBA00022553"/>
    </source>
</evidence>
<dbReference type="InterPro" id="IPR036890">
    <property type="entry name" value="HATPase_C_sf"/>
</dbReference>
<dbReference type="InterPro" id="IPR005467">
    <property type="entry name" value="His_kinase_dom"/>
</dbReference>
<evidence type="ECO:0000256" key="8">
    <source>
        <dbReference type="ARBA" id="ARBA00022840"/>
    </source>
</evidence>
<proteinExistence type="predicted"/>
<dbReference type="CDD" id="cd00082">
    <property type="entry name" value="HisKA"/>
    <property type="match status" value="1"/>
</dbReference>
<dbReference type="Pfam" id="PF00512">
    <property type="entry name" value="HisKA"/>
    <property type="match status" value="1"/>
</dbReference>
<dbReference type="SUPFAM" id="SSF55874">
    <property type="entry name" value="ATPase domain of HSP90 chaperone/DNA topoisomerase II/histidine kinase"/>
    <property type="match status" value="1"/>
</dbReference>
<keyword evidence="10" id="KW-1133">Transmembrane helix</keyword>
<evidence type="ECO:0000259" key="11">
    <source>
        <dbReference type="PROSITE" id="PS50109"/>
    </source>
</evidence>
<keyword evidence="10" id="KW-0812">Transmembrane</keyword>
<evidence type="ECO:0000256" key="10">
    <source>
        <dbReference type="SAM" id="Phobius"/>
    </source>
</evidence>
<dbReference type="EC" id="2.7.13.3" evidence="3"/>
<comment type="subcellular location">
    <subcellularLocation>
        <location evidence="2">Membrane</location>
    </subcellularLocation>
</comment>
<feature type="domain" description="Histidine kinase" evidence="11">
    <location>
        <begin position="198"/>
        <end position="418"/>
    </location>
</feature>
<keyword evidence="7 12" id="KW-0418">Kinase</keyword>
<dbReference type="SMART" id="SM00387">
    <property type="entry name" value="HATPase_c"/>
    <property type="match status" value="1"/>
</dbReference>
<feature type="transmembrane region" description="Helical" evidence="10">
    <location>
        <begin position="155"/>
        <end position="178"/>
    </location>
</feature>
<evidence type="ECO:0000313" key="13">
    <source>
        <dbReference type="Proteomes" id="UP001203004"/>
    </source>
</evidence>
<dbReference type="CDD" id="cd00075">
    <property type="entry name" value="HATPase"/>
    <property type="match status" value="1"/>
</dbReference>
<dbReference type="SMART" id="SM00388">
    <property type="entry name" value="HisKA"/>
    <property type="match status" value="1"/>
</dbReference>
<evidence type="ECO:0000313" key="12">
    <source>
        <dbReference type="EMBL" id="MCL1630366.1"/>
    </source>
</evidence>
<dbReference type="Gene3D" id="3.30.565.10">
    <property type="entry name" value="Histidine kinase-like ATPase, C-terminal domain"/>
    <property type="match status" value="1"/>
</dbReference>